<reference evidence="3" key="2">
    <citation type="submission" date="2017-06" db="EMBL/GenBank/DDBJ databases">
        <title>WGS assembly of Brachypodium distachyon.</title>
        <authorList>
            <consortium name="The International Brachypodium Initiative"/>
            <person name="Lucas S."/>
            <person name="Harmon-Smith M."/>
            <person name="Lail K."/>
            <person name="Tice H."/>
            <person name="Grimwood J."/>
            <person name="Bruce D."/>
            <person name="Barry K."/>
            <person name="Shu S."/>
            <person name="Lindquist E."/>
            <person name="Wang M."/>
            <person name="Pitluck S."/>
            <person name="Vogel J.P."/>
            <person name="Garvin D.F."/>
            <person name="Mockler T.C."/>
            <person name="Schmutz J."/>
            <person name="Rokhsar D."/>
            <person name="Bevan M.W."/>
        </authorList>
    </citation>
    <scope>NUCLEOTIDE SEQUENCE</scope>
    <source>
        <strain evidence="3">Bd21</strain>
    </source>
</reference>
<feature type="chain" id="PRO_5035999531" description="Reverse transcriptase zinc-binding domain-containing protein" evidence="2">
    <location>
        <begin position="21"/>
        <end position="122"/>
    </location>
</feature>
<evidence type="ECO:0000313" key="3">
    <source>
        <dbReference type="EMBL" id="KQJ96508.1"/>
    </source>
</evidence>
<reference evidence="4" key="3">
    <citation type="submission" date="2018-08" db="UniProtKB">
        <authorList>
            <consortium name="EnsemblPlants"/>
        </authorList>
    </citation>
    <scope>IDENTIFICATION</scope>
    <source>
        <strain evidence="4">cv. Bd21</strain>
    </source>
</reference>
<proteinExistence type="predicted"/>
<dbReference type="AlphaFoldDB" id="A0A0Q3FEA2"/>
<reference evidence="3 4" key="1">
    <citation type="journal article" date="2010" name="Nature">
        <title>Genome sequencing and analysis of the model grass Brachypodium distachyon.</title>
        <authorList>
            <consortium name="International Brachypodium Initiative"/>
        </authorList>
    </citation>
    <scope>NUCLEOTIDE SEQUENCE [LARGE SCALE GENOMIC DNA]</scope>
    <source>
        <strain evidence="3 4">Bd21</strain>
    </source>
</reference>
<keyword evidence="2" id="KW-0732">Signal</keyword>
<name>A0A0Q3FEA2_BRADI</name>
<gene>
    <name evidence="3" type="ORF">BRADI_3g23716v3</name>
</gene>
<sequence>MRPLTIFFLVGCIVVREVWSTSLWGWNRLCWLPTPQASLAEWWTSLVVQGKKERRNLNTSITLICWCLWKHRNSVVFNAATLSARKIQQMIDSERRAWSSTGLFHTRALSRPQGGRSLPPRP</sequence>
<accession>A0A0Q3FEA2</accession>
<dbReference type="EnsemblPlants" id="KQJ96508">
    <property type="protein sequence ID" value="KQJ96508"/>
    <property type="gene ID" value="BRADI_3g23716v3"/>
</dbReference>
<dbReference type="Gramene" id="KQJ96508">
    <property type="protein sequence ID" value="KQJ96508"/>
    <property type="gene ID" value="BRADI_3g23716v3"/>
</dbReference>
<evidence type="ECO:0000313" key="5">
    <source>
        <dbReference type="Proteomes" id="UP000008810"/>
    </source>
</evidence>
<evidence type="ECO:0000256" key="1">
    <source>
        <dbReference type="SAM" id="MobiDB-lite"/>
    </source>
</evidence>
<dbReference type="EMBL" id="CM000882">
    <property type="protein sequence ID" value="KQJ96508.1"/>
    <property type="molecule type" value="Genomic_DNA"/>
</dbReference>
<feature type="region of interest" description="Disordered" evidence="1">
    <location>
        <begin position="103"/>
        <end position="122"/>
    </location>
</feature>
<dbReference type="Proteomes" id="UP000008810">
    <property type="component" value="Chromosome 3"/>
</dbReference>
<protein>
    <recommendedName>
        <fullName evidence="6">Reverse transcriptase zinc-binding domain-containing protein</fullName>
    </recommendedName>
</protein>
<evidence type="ECO:0000256" key="2">
    <source>
        <dbReference type="SAM" id="SignalP"/>
    </source>
</evidence>
<dbReference type="OrthoDB" id="677550at2759"/>
<dbReference type="InParanoid" id="A0A0Q3FEA2"/>
<keyword evidence="5" id="KW-1185">Reference proteome</keyword>
<evidence type="ECO:0008006" key="6">
    <source>
        <dbReference type="Google" id="ProtNLM"/>
    </source>
</evidence>
<organism evidence="3">
    <name type="scientific">Brachypodium distachyon</name>
    <name type="common">Purple false brome</name>
    <name type="synonym">Trachynia distachya</name>
    <dbReference type="NCBI Taxonomy" id="15368"/>
    <lineage>
        <taxon>Eukaryota</taxon>
        <taxon>Viridiplantae</taxon>
        <taxon>Streptophyta</taxon>
        <taxon>Embryophyta</taxon>
        <taxon>Tracheophyta</taxon>
        <taxon>Spermatophyta</taxon>
        <taxon>Magnoliopsida</taxon>
        <taxon>Liliopsida</taxon>
        <taxon>Poales</taxon>
        <taxon>Poaceae</taxon>
        <taxon>BOP clade</taxon>
        <taxon>Pooideae</taxon>
        <taxon>Stipodae</taxon>
        <taxon>Brachypodieae</taxon>
        <taxon>Brachypodium</taxon>
    </lineage>
</organism>
<evidence type="ECO:0000313" key="4">
    <source>
        <dbReference type="EnsemblPlants" id="KQJ96508"/>
    </source>
</evidence>
<feature type="signal peptide" evidence="2">
    <location>
        <begin position="1"/>
        <end position="20"/>
    </location>
</feature>